<name>A0A836G200_9HYME</name>
<dbReference type="InterPro" id="IPR036918">
    <property type="entry name" value="Pyrv_Knase_C_sf"/>
</dbReference>
<evidence type="ECO:0000256" key="11">
    <source>
        <dbReference type="ARBA" id="ARBA00022842"/>
    </source>
</evidence>
<organism evidence="15 16">
    <name type="scientific">Acromyrmex heyeri</name>
    <dbReference type="NCBI Taxonomy" id="230685"/>
    <lineage>
        <taxon>Eukaryota</taxon>
        <taxon>Metazoa</taxon>
        <taxon>Ecdysozoa</taxon>
        <taxon>Arthropoda</taxon>
        <taxon>Hexapoda</taxon>
        <taxon>Insecta</taxon>
        <taxon>Pterygota</taxon>
        <taxon>Neoptera</taxon>
        <taxon>Endopterygota</taxon>
        <taxon>Hymenoptera</taxon>
        <taxon>Apocrita</taxon>
        <taxon>Aculeata</taxon>
        <taxon>Formicoidea</taxon>
        <taxon>Formicidae</taxon>
        <taxon>Myrmicinae</taxon>
        <taxon>Acromyrmex</taxon>
    </lineage>
</organism>
<keyword evidence="10" id="KW-0067">ATP-binding</keyword>
<dbReference type="SUPFAM" id="SSF52935">
    <property type="entry name" value="PK C-terminal domain-like"/>
    <property type="match status" value="1"/>
</dbReference>
<evidence type="ECO:0000256" key="7">
    <source>
        <dbReference type="ARBA" id="ARBA00022723"/>
    </source>
</evidence>
<comment type="cofactor">
    <cofactor evidence="2">
        <name>K(+)</name>
        <dbReference type="ChEBI" id="CHEBI:29103"/>
    </cofactor>
</comment>
<dbReference type="InterPro" id="IPR001697">
    <property type="entry name" value="Pyr_Knase"/>
</dbReference>
<keyword evidence="11" id="KW-0460">Magnesium</keyword>
<feature type="non-terminal residue" evidence="15">
    <location>
        <position position="1"/>
    </location>
</feature>
<evidence type="ECO:0000259" key="14">
    <source>
        <dbReference type="Pfam" id="PF02887"/>
    </source>
</evidence>
<dbReference type="EC" id="2.7.1.40" evidence="5"/>
<reference evidence="15 16" key="1">
    <citation type="submission" date="2020-02" db="EMBL/GenBank/DDBJ databases">
        <title>Relaxed selection underlies rapid genomic changes in the transitions from sociality to social parasitism in ants.</title>
        <authorList>
            <person name="Bi X."/>
        </authorList>
    </citation>
    <scope>NUCLEOTIDE SEQUENCE [LARGE SCALE GENOMIC DNA]</scope>
    <source>
        <strain evidence="15">BGI-DK2014b</strain>
        <tissue evidence="15">Whole body</tissue>
    </source>
</reference>
<keyword evidence="9 15" id="KW-0418">Kinase</keyword>
<sequence length="219" mass="24709">MDRCLVRTKRSIGYQFDSSLVVATCRRETAKGDYPLECVRTMANICKEAEAAIWQTQIFHDLSSKTLPPIDATHAVAIASVEASVKCLASAIIVITTSGRSAHLIAKYRPRCPIIAVTRFNQVARQAHLYRGILPLYYEEVPLVDWVKDVDVRVQYGLNFGKRRGFIKIGDSVIVVTGWRKGSGFTNTLRVMYVEHEFIREDPACTIYSDTDSYENLLK</sequence>
<evidence type="ECO:0000256" key="1">
    <source>
        <dbReference type="ARBA" id="ARBA00001946"/>
    </source>
</evidence>
<evidence type="ECO:0000256" key="4">
    <source>
        <dbReference type="ARBA" id="ARBA00008663"/>
    </source>
</evidence>
<dbReference type="GO" id="GO:0016301">
    <property type="term" value="F:kinase activity"/>
    <property type="evidence" value="ECO:0007669"/>
    <property type="project" value="UniProtKB-KW"/>
</dbReference>
<dbReference type="InterPro" id="IPR015795">
    <property type="entry name" value="Pyrv_Knase_C"/>
</dbReference>
<feature type="non-terminal residue" evidence="15">
    <location>
        <position position="219"/>
    </location>
</feature>
<evidence type="ECO:0000256" key="5">
    <source>
        <dbReference type="ARBA" id="ARBA00012142"/>
    </source>
</evidence>
<keyword evidence="7" id="KW-0479">Metal-binding</keyword>
<dbReference type="Gene3D" id="3.40.1380.20">
    <property type="entry name" value="Pyruvate kinase, C-terminal domain"/>
    <property type="match status" value="1"/>
</dbReference>
<comment type="similarity">
    <text evidence="4">Belongs to the pyruvate kinase family.</text>
</comment>
<protein>
    <recommendedName>
        <fullName evidence="5">pyruvate kinase</fullName>
        <ecNumber evidence="5">2.7.1.40</ecNumber>
    </recommendedName>
</protein>
<keyword evidence="8" id="KW-0547">Nucleotide-binding</keyword>
<dbReference type="PANTHER" id="PTHR11817">
    <property type="entry name" value="PYRUVATE KINASE"/>
    <property type="match status" value="1"/>
</dbReference>
<proteinExistence type="inferred from homology"/>
<evidence type="ECO:0000256" key="10">
    <source>
        <dbReference type="ARBA" id="ARBA00022840"/>
    </source>
</evidence>
<keyword evidence="16" id="KW-1185">Reference proteome</keyword>
<evidence type="ECO:0000256" key="13">
    <source>
        <dbReference type="ARBA" id="ARBA00023317"/>
    </source>
</evidence>
<dbReference type="GO" id="GO:0000287">
    <property type="term" value="F:magnesium ion binding"/>
    <property type="evidence" value="ECO:0007669"/>
    <property type="project" value="InterPro"/>
</dbReference>
<dbReference type="OrthoDB" id="108365at2759"/>
<dbReference type="GO" id="GO:0004743">
    <property type="term" value="F:pyruvate kinase activity"/>
    <property type="evidence" value="ECO:0007669"/>
    <property type="project" value="UniProtKB-EC"/>
</dbReference>
<dbReference type="AlphaFoldDB" id="A0A836G200"/>
<evidence type="ECO:0000256" key="12">
    <source>
        <dbReference type="ARBA" id="ARBA00023152"/>
    </source>
</evidence>
<dbReference type="GO" id="GO:0005524">
    <property type="term" value="F:ATP binding"/>
    <property type="evidence" value="ECO:0007669"/>
    <property type="project" value="UniProtKB-KW"/>
</dbReference>
<dbReference type="Pfam" id="PF02887">
    <property type="entry name" value="PK_C"/>
    <property type="match status" value="1"/>
</dbReference>
<evidence type="ECO:0000313" key="15">
    <source>
        <dbReference type="EMBL" id="KAG5339489.1"/>
    </source>
</evidence>
<dbReference type="InterPro" id="IPR040442">
    <property type="entry name" value="Pyrv_kinase-like_dom_sf"/>
</dbReference>
<dbReference type="Proteomes" id="UP000670152">
    <property type="component" value="Unassembled WGS sequence"/>
</dbReference>
<gene>
    <name evidence="15" type="primary">Pyk_1</name>
    <name evidence="15" type="ORF">G6Z77_0011244</name>
</gene>
<dbReference type="GO" id="GO:0030955">
    <property type="term" value="F:potassium ion binding"/>
    <property type="evidence" value="ECO:0007669"/>
    <property type="project" value="InterPro"/>
</dbReference>
<evidence type="ECO:0000256" key="3">
    <source>
        <dbReference type="ARBA" id="ARBA00004997"/>
    </source>
</evidence>
<evidence type="ECO:0000313" key="16">
    <source>
        <dbReference type="Proteomes" id="UP000670152"/>
    </source>
</evidence>
<keyword evidence="12" id="KW-0324">Glycolysis</keyword>
<evidence type="ECO:0000256" key="2">
    <source>
        <dbReference type="ARBA" id="ARBA00001958"/>
    </source>
</evidence>
<evidence type="ECO:0000256" key="8">
    <source>
        <dbReference type="ARBA" id="ARBA00022741"/>
    </source>
</evidence>
<comment type="caution">
    <text evidence="15">The sequence shown here is derived from an EMBL/GenBank/DDBJ whole genome shotgun (WGS) entry which is preliminary data.</text>
</comment>
<comment type="pathway">
    <text evidence="3">Carbohydrate degradation; glycolysis; pyruvate from D-glyceraldehyde 3-phosphate: step 5/5.</text>
</comment>
<comment type="cofactor">
    <cofactor evidence="1">
        <name>Mg(2+)</name>
        <dbReference type="ChEBI" id="CHEBI:18420"/>
    </cofactor>
</comment>
<accession>A0A836G200</accession>
<evidence type="ECO:0000256" key="9">
    <source>
        <dbReference type="ARBA" id="ARBA00022777"/>
    </source>
</evidence>
<feature type="domain" description="Pyruvate kinase C-terminal" evidence="14">
    <location>
        <begin position="74"/>
        <end position="192"/>
    </location>
</feature>
<dbReference type="FunFam" id="3.40.1380.20:FF:000001">
    <property type="entry name" value="Pyruvate kinase"/>
    <property type="match status" value="1"/>
</dbReference>
<dbReference type="Gene3D" id="3.20.20.60">
    <property type="entry name" value="Phosphoenolpyruvate-binding domains"/>
    <property type="match status" value="1"/>
</dbReference>
<evidence type="ECO:0000256" key="6">
    <source>
        <dbReference type="ARBA" id="ARBA00022679"/>
    </source>
</evidence>
<keyword evidence="13" id="KW-0670">Pyruvate</keyword>
<dbReference type="EMBL" id="JAANIB010002759">
    <property type="protein sequence ID" value="KAG5339489.1"/>
    <property type="molecule type" value="Genomic_DNA"/>
</dbReference>
<keyword evidence="6" id="KW-0808">Transferase</keyword>